<evidence type="ECO:0000256" key="8">
    <source>
        <dbReference type="ARBA" id="ARBA00023209"/>
    </source>
</evidence>
<comment type="subcellular location">
    <subcellularLocation>
        <location evidence="1">Membrane</location>
        <topology evidence="1">Multi-pass membrane protein</topology>
    </subcellularLocation>
</comment>
<dbReference type="GO" id="GO:0032049">
    <property type="term" value="P:cardiolipin biosynthetic process"/>
    <property type="evidence" value="ECO:0007669"/>
    <property type="project" value="TreeGrafter"/>
</dbReference>
<feature type="transmembrane region" description="Helical" evidence="12">
    <location>
        <begin position="242"/>
        <end position="262"/>
    </location>
</feature>
<dbReference type="InterPro" id="IPR048254">
    <property type="entry name" value="CDP_ALCOHOL_P_TRANSF_CS"/>
</dbReference>
<proteinExistence type="inferred from homology"/>
<protein>
    <recommendedName>
        <fullName evidence="15">CDP-alcohol phosphatidyltransferase</fullName>
    </recommendedName>
</protein>
<accession>A0A6A7C3T7</accession>
<sequence>MSRSVTLLRLSACPISRRLPTSPLSRIPTSPLSQRLPTTTPHPPPWIRYQSQPTNPPPPSQKPPPKQPKLIPLAREQLLNVPNILTTSRLLSTPIIGYLILTSSYPSALTLFLLSGLTDLLDGHLARKYSLQTVAGSVLDPLADKVLMITLTTSLAAQGALPLSLAVLILGRDASLGLAAIWYRYASLPDPKTWRRYWDFGIPSAEVHPTAVSKGNTLLQLGLMGGVLVGAAFPGVVSPEVIGYGGAVVAVTTAYSGAEYAVRRDVVTILGNEGEKVKAWKGRVGRGVVGVLFSGVCALAVWVWEG</sequence>
<organism evidence="13 14">
    <name type="scientific">Piedraia hortae CBS 480.64</name>
    <dbReference type="NCBI Taxonomy" id="1314780"/>
    <lineage>
        <taxon>Eukaryota</taxon>
        <taxon>Fungi</taxon>
        <taxon>Dikarya</taxon>
        <taxon>Ascomycota</taxon>
        <taxon>Pezizomycotina</taxon>
        <taxon>Dothideomycetes</taxon>
        <taxon>Dothideomycetidae</taxon>
        <taxon>Capnodiales</taxon>
        <taxon>Piedraiaceae</taxon>
        <taxon>Piedraia</taxon>
    </lineage>
</organism>
<comment type="similarity">
    <text evidence="10">Belongs to the CDP-alcohol phosphatidyltransferase class-I family.</text>
</comment>
<evidence type="ECO:0000256" key="3">
    <source>
        <dbReference type="ARBA" id="ARBA00022679"/>
    </source>
</evidence>
<evidence type="ECO:0000256" key="2">
    <source>
        <dbReference type="ARBA" id="ARBA00022516"/>
    </source>
</evidence>
<keyword evidence="6" id="KW-0443">Lipid metabolism</keyword>
<name>A0A6A7C3T7_9PEZI</name>
<keyword evidence="8" id="KW-0594">Phospholipid biosynthesis</keyword>
<dbReference type="InterPro" id="IPR000462">
    <property type="entry name" value="CDP-OH_P_trans"/>
</dbReference>
<feature type="transmembrane region" description="Helical" evidence="12">
    <location>
        <begin position="283"/>
        <end position="304"/>
    </location>
</feature>
<dbReference type="GO" id="GO:0043337">
    <property type="term" value="F:cardiolipin synthase (CMP-forming)"/>
    <property type="evidence" value="ECO:0007669"/>
    <property type="project" value="TreeGrafter"/>
</dbReference>
<evidence type="ECO:0000256" key="12">
    <source>
        <dbReference type="SAM" id="Phobius"/>
    </source>
</evidence>
<evidence type="ECO:0000256" key="6">
    <source>
        <dbReference type="ARBA" id="ARBA00023098"/>
    </source>
</evidence>
<dbReference type="PANTHER" id="PTHR14269:SF60">
    <property type="entry name" value="CARDIOLIPIN SYNTHASE (CMP-FORMING)"/>
    <property type="match status" value="1"/>
</dbReference>
<feature type="region of interest" description="Disordered" evidence="11">
    <location>
        <begin position="21"/>
        <end position="69"/>
    </location>
</feature>
<keyword evidence="9" id="KW-1208">Phospholipid metabolism</keyword>
<dbReference type="EMBL" id="MU005969">
    <property type="protein sequence ID" value="KAF2861902.1"/>
    <property type="molecule type" value="Genomic_DNA"/>
</dbReference>
<keyword evidence="2" id="KW-0444">Lipid biosynthesis</keyword>
<keyword evidence="4 12" id="KW-0812">Transmembrane</keyword>
<evidence type="ECO:0008006" key="15">
    <source>
        <dbReference type="Google" id="ProtNLM"/>
    </source>
</evidence>
<dbReference type="InterPro" id="IPR043130">
    <property type="entry name" value="CDP-OH_PTrfase_TM_dom"/>
</dbReference>
<feature type="transmembrane region" description="Helical" evidence="12">
    <location>
        <begin position="146"/>
        <end position="170"/>
    </location>
</feature>
<feature type="transmembrane region" description="Helical" evidence="12">
    <location>
        <begin position="218"/>
        <end position="236"/>
    </location>
</feature>
<dbReference type="PROSITE" id="PS00379">
    <property type="entry name" value="CDP_ALCOHOL_P_TRANSF"/>
    <property type="match status" value="1"/>
</dbReference>
<dbReference type="PANTHER" id="PTHR14269">
    <property type="entry name" value="CDP-DIACYLGLYCEROL--GLYCEROL-3-PHOSPHATE 3-PHOSPHATIDYLTRANSFERASE-RELATED"/>
    <property type="match status" value="1"/>
</dbReference>
<keyword evidence="14" id="KW-1185">Reference proteome</keyword>
<keyword evidence="7 12" id="KW-0472">Membrane</keyword>
<feature type="transmembrane region" description="Helical" evidence="12">
    <location>
        <begin position="95"/>
        <end position="117"/>
    </location>
</feature>
<dbReference type="Proteomes" id="UP000799421">
    <property type="component" value="Unassembled WGS sequence"/>
</dbReference>
<dbReference type="AlphaFoldDB" id="A0A6A7C3T7"/>
<evidence type="ECO:0000256" key="5">
    <source>
        <dbReference type="ARBA" id="ARBA00022989"/>
    </source>
</evidence>
<feature type="compositionally biased region" description="Pro residues" evidence="11">
    <location>
        <begin position="54"/>
        <end position="67"/>
    </location>
</feature>
<dbReference type="OrthoDB" id="10020554at2759"/>
<evidence type="ECO:0000256" key="10">
    <source>
        <dbReference type="RuleBase" id="RU003750"/>
    </source>
</evidence>
<keyword evidence="3 10" id="KW-0808">Transferase</keyword>
<evidence type="ECO:0000256" key="4">
    <source>
        <dbReference type="ARBA" id="ARBA00022692"/>
    </source>
</evidence>
<dbReference type="GO" id="GO:0005739">
    <property type="term" value="C:mitochondrion"/>
    <property type="evidence" value="ECO:0007669"/>
    <property type="project" value="TreeGrafter"/>
</dbReference>
<gene>
    <name evidence="13" type="ORF">K470DRAFT_256444</name>
</gene>
<dbReference type="InterPro" id="IPR050324">
    <property type="entry name" value="CDP-alcohol_PTase-I"/>
</dbReference>
<keyword evidence="5 12" id="KW-1133">Transmembrane helix</keyword>
<evidence type="ECO:0000313" key="13">
    <source>
        <dbReference type="EMBL" id="KAF2861902.1"/>
    </source>
</evidence>
<evidence type="ECO:0000256" key="1">
    <source>
        <dbReference type="ARBA" id="ARBA00004141"/>
    </source>
</evidence>
<evidence type="ECO:0000313" key="14">
    <source>
        <dbReference type="Proteomes" id="UP000799421"/>
    </source>
</evidence>
<evidence type="ECO:0000256" key="11">
    <source>
        <dbReference type="SAM" id="MobiDB-lite"/>
    </source>
</evidence>
<evidence type="ECO:0000256" key="7">
    <source>
        <dbReference type="ARBA" id="ARBA00023136"/>
    </source>
</evidence>
<dbReference type="GO" id="GO:0016020">
    <property type="term" value="C:membrane"/>
    <property type="evidence" value="ECO:0007669"/>
    <property type="project" value="UniProtKB-SubCell"/>
</dbReference>
<evidence type="ECO:0000256" key="9">
    <source>
        <dbReference type="ARBA" id="ARBA00023264"/>
    </source>
</evidence>
<dbReference type="Gene3D" id="1.20.120.1760">
    <property type="match status" value="1"/>
</dbReference>
<feature type="compositionally biased region" description="Polar residues" evidence="11">
    <location>
        <begin position="22"/>
        <end position="39"/>
    </location>
</feature>
<reference evidence="13" key="1">
    <citation type="journal article" date="2020" name="Stud. Mycol.">
        <title>101 Dothideomycetes genomes: a test case for predicting lifestyles and emergence of pathogens.</title>
        <authorList>
            <person name="Haridas S."/>
            <person name="Albert R."/>
            <person name="Binder M."/>
            <person name="Bloem J."/>
            <person name="Labutti K."/>
            <person name="Salamov A."/>
            <person name="Andreopoulos B."/>
            <person name="Baker S."/>
            <person name="Barry K."/>
            <person name="Bills G."/>
            <person name="Bluhm B."/>
            <person name="Cannon C."/>
            <person name="Castanera R."/>
            <person name="Culley D."/>
            <person name="Daum C."/>
            <person name="Ezra D."/>
            <person name="Gonzalez J."/>
            <person name="Henrissat B."/>
            <person name="Kuo A."/>
            <person name="Liang C."/>
            <person name="Lipzen A."/>
            <person name="Lutzoni F."/>
            <person name="Magnuson J."/>
            <person name="Mondo S."/>
            <person name="Nolan M."/>
            <person name="Ohm R."/>
            <person name="Pangilinan J."/>
            <person name="Park H.-J."/>
            <person name="Ramirez L."/>
            <person name="Alfaro M."/>
            <person name="Sun H."/>
            <person name="Tritt A."/>
            <person name="Yoshinaga Y."/>
            <person name="Zwiers L.-H."/>
            <person name="Turgeon B."/>
            <person name="Goodwin S."/>
            <person name="Spatafora J."/>
            <person name="Crous P."/>
            <person name="Grigoriev I."/>
        </authorList>
    </citation>
    <scope>NUCLEOTIDE SEQUENCE</scope>
    <source>
        <strain evidence="13">CBS 480.64</strain>
    </source>
</reference>
<dbReference type="Pfam" id="PF01066">
    <property type="entry name" value="CDP-OH_P_transf"/>
    <property type="match status" value="1"/>
</dbReference>